<dbReference type="OrthoDB" id="6375767at2759"/>
<dbReference type="GO" id="GO:0015629">
    <property type="term" value="C:actin cytoskeleton"/>
    <property type="evidence" value="ECO:0007669"/>
    <property type="project" value="TreeGrafter"/>
</dbReference>
<dbReference type="AlphaFoldDB" id="A0A9N9QVI3"/>
<dbReference type="SUPFAM" id="SSF47050">
    <property type="entry name" value="VHP, Villin headpiece domain"/>
    <property type="match status" value="1"/>
</dbReference>
<evidence type="ECO:0000259" key="1">
    <source>
        <dbReference type="PROSITE" id="PS51089"/>
    </source>
</evidence>
<reference evidence="2" key="2">
    <citation type="submission" date="2022-10" db="EMBL/GenBank/DDBJ databases">
        <authorList>
            <consortium name="ENA_rothamsted_submissions"/>
            <consortium name="culmorum"/>
            <person name="King R."/>
        </authorList>
    </citation>
    <scope>NUCLEOTIDE SEQUENCE</scope>
</reference>
<sequence length="244" mass="27482">MAAAEHTLLMEGKEKPEFWSALGDRRGVLRAASLHEVERPLPPRLFYCSLAAHSQYYFEEIISFSQYELSPEMCAILDAHCAVYVWTGMHCPARAREHALSLAHAYLAQDPAARDPETPILVLSQGREPPNFTGFFPHWKQTMWKGHKTFSAIISALEGKAIVQCGNSALQSGNTANRFDQYEKYPLAVLRGPKEHLPPDVDPLTKELYLTHDDFVATFGASYDEFRALPAWKQKDMKKAAGLF</sequence>
<dbReference type="PRINTS" id="PR00597">
    <property type="entry name" value="GELSOLIN"/>
</dbReference>
<proteinExistence type="predicted"/>
<organism evidence="2 3">
    <name type="scientific">Diatraea saccharalis</name>
    <name type="common">sugarcane borer</name>
    <dbReference type="NCBI Taxonomy" id="40085"/>
    <lineage>
        <taxon>Eukaryota</taxon>
        <taxon>Metazoa</taxon>
        <taxon>Ecdysozoa</taxon>
        <taxon>Arthropoda</taxon>
        <taxon>Hexapoda</taxon>
        <taxon>Insecta</taxon>
        <taxon>Pterygota</taxon>
        <taxon>Neoptera</taxon>
        <taxon>Endopterygota</taxon>
        <taxon>Lepidoptera</taxon>
        <taxon>Glossata</taxon>
        <taxon>Ditrysia</taxon>
        <taxon>Pyraloidea</taxon>
        <taxon>Crambidae</taxon>
        <taxon>Crambinae</taxon>
        <taxon>Diatraea</taxon>
    </lineage>
</organism>
<dbReference type="Gene3D" id="3.40.20.10">
    <property type="entry name" value="Severin"/>
    <property type="match status" value="1"/>
</dbReference>
<accession>A0A9N9QVI3</accession>
<dbReference type="InterPro" id="IPR036886">
    <property type="entry name" value="Villin_headpiece_dom_sf"/>
</dbReference>
<dbReference type="GO" id="GO:0008154">
    <property type="term" value="P:actin polymerization or depolymerization"/>
    <property type="evidence" value="ECO:0007669"/>
    <property type="project" value="TreeGrafter"/>
</dbReference>
<dbReference type="Pfam" id="PF02209">
    <property type="entry name" value="VHP"/>
    <property type="match status" value="1"/>
</dbReference>
<name>A0A9N9QVI3_9NEOP</name>
<dbReference type="SMART" id="SM00153">
    <property type="entry name" value="VHP"/>
    <property type="match status" value="1"/>
</dbReference>
<protein>
    <recommendedName>
        <fullName evidence="1">HP domain-containing protein</fullName>
    </recommendedName>
</protein>
<dbReference type="InterPro" id="IPR007122">
    <property type="entry name" value="Villin/Gelsolin"/>
</dbReference>
<dbReference type="Proteomes" id="UP001153714">
    <property type="component" value="Chromosome 12"/>
</dbReference>
<dbReference type="SMART" id="SM00262">
    <property type="entry name" value="GEL"/>
    <property type="match status" value="1"/>
</dbReference>
<dbReference type="GO" id="GO:0051015">
    <property type="term" value="F:actin filament binding"/>
    <property type="evidence" value="ECO:0007669"/>
    <property type="project" value="InterPro"/>
</dbReference>
<dbReference type="GO" id="GO:0005737">
    <property type="term" value="C:cytoplasm"/>
    <property type="evidence" value="ECO:0007669"/>
    <property type="project" value="TreeGrafter"/>
</dbReference>
<dbReference type="Gene3D" id="1.10.950.10">
    <property type="entry name" value="Villin headpiece domain"/>
    <property type="match status" value="1"/>
</dbReference>
<dbReference type="EMBL" id="OU893343">
    <property type="protein sequence ID" value="CAG9784191.1"/>
    <property type="molecule type" value="Genomic_DNA"/>
</dbReference>
<dbReference type="InterPro" id="IPR003128">
    <property type="entry name" value="Villin_headpiece"/>
</dbReference>
<dbReference type="PANTHER" id="PTHR11977:SF130">
    <property type="entry name" value="SEVERIN"/>
    <property type="match status" value="1"/>
</dbReference>
<feature type="domain" description="HP" evidence="1">
    <location>
        <begin position="179"/>
        <end position="244"/>
    </location>
</feature>
<dbReference type="SUPFAM" id="SSF55753">
    <property type="entry name" value="Actin depolymerizing proteins"/>
    <property type="match status" value="1"/>
</dbReference>
<dbReference type="PANTHER" id="PTHR11977">
    <property type="entry name" value="VILLIN"/>
    <property type="match status" value="1"/>
</dbReference>
<reference evidence="2" key="1">
    <citation type="submission" date="2021-12" db="EMBL/GenBank/DDBJ databases">
        <authorList>
            <person name="King R."/>
        </authorList>
    </citation>
    <scope>NUCLEOTIDE SEQUENCE</scope>
</reference>
<evidence type="ECO:0000313" key="2">
    <source>
        <dbReference type="EMBL" id="CAG9784191.1"/>
    </source>
</evidence>
<keyword evidence="3" id="KW-1185">Reference proteome</keyword>
<evidence type="ECO:0000313" key="3">
    <source>
        <dbReference type="Proteomes" id="UP001153714"/>
    </source>
</evidence>
<dbReference type="PROSITE" id="PS51089">
    <property type="entry name" value="HP"/>
    <property type="match status" value="1"/>
</dbReference>
<dbReference type="InterPro" id="IPR029006">
    <property type="entry name" value="ADF-H/Gelsolin-like_dom_sf"/>
</dbReference>
<gene>
    <name evidence="2" type="ORF">DIATSA_LOCUS2302</name>
</gene>